<dbReference type="GO" id="GO:0005874">
    <property type="term" value="C:microtubule"/>
    <property type="evidence" value="ECO:0007669"/>
    <property type="project" value="TreeGrafter"/>
</dbReference>
<evidence type="ECO:0008006" key="4">
    <source>
        <dbReference type="Google" id="ProtNLM"/>
    </source>
</evidence>
<accession>A0A9D4YUP2</accession>
<organism evidence="2 3">
    <name type="scientific">Chlorella vulgaris</name>
    <name type="common">Green alga</name>
    <dbReference type="NCBI Taxonomy" id="3077"/>
    <lineage>
        <taxon>Eukaryota</taxon>
        <taxon>Viridiplantae</taxon>
        <taxon>Chlorophyta</taxon>
        <taxon>core chlorophytes</taxon>
        <taxon>Trebouxiophyceae</taxon>
        <taxon>Chlorellales</taxon>
        <taxon>Chlorellaceae</taxon>
        <taxon>Chlorella clade</taxon>
        <taxon>Chlorella</taxon>
    </lineage>
</organism>
<keyword evidence="3" id="KW-1185">Reference proteome</keyword>
<comment type="similarity">
    <text evidence="1">Belongs to the TPPP family.</text>
</comment>
<sequence>MADIRSVFQAFAAFGGGRDGGVAAGLEGRAFSKIFKDAGLYCRKFTTTDADLIFTSVKAKGAKRISFDAFEQALEKVAARKGTSLPEVAAVIVAAGGPKASGTRAQACRFYDDKSNWTSTAKNGGPTNVDGQKDLRSLCDRTPADARGISKASNFSRQH</sequence>
<reference evidence="2" key="1">
    <citation type="journal article" date="2019" name="Plant J.">
        <title>Chlorella vulgaris genome assembly and annotation reveals the molecular basis for metabolic acclimation to high light conditions.</title>
        <authorList>
            <person name="Cecchin M."/>
            <person name="Marcolungo L."/>
            <person name="Rossato M."/>
            <person name="Girolomoni L."/>
            <person name="Cosentino E."/>
            <person name="Cuine S."/>
            <person name="Li-Beisson Y."/>
            <person name="Delledonne M."/>
            <person name="Ballottari M."/>
        </authorList>
    </citation>
    <scope>NUCLEOTIDE SEQUENCE</scope>
    <source>
        <strain evidence="2">211/11P</strain>
    </source>
</reference>
<dbReference type="OrthoDB" id="548799at2759"/>
<evidence type="ECO:0000256" key="1">
    <source>
        <dbReference type="ARBA" id="ARBA00010994"/>
    </source>
</evidence>
<dbReference type="GO" id="GO:0015631">
    <property type="term" value="F:tubulin binding"/>
    <property type="evidence" value="ECO:0007669"/>
    <property type="project" value="InterPro"/>
</dbReference>
<dbReference type="GO" id="GO:0046785">
    <property type="term" value="P:microtubule polymerization"/>
    <property type="evidence" value="ECO:0007669"/>
    <property type="project" value="InterPro"/>
</dbReference>
<evidence type="ECO:0000313" key="2">
    <source>
        <dbReference type="EMBL" id="KAI3427010.1"/>
    </source>
</evidence>
<dbReference type="AlphaFoldDB" id="A0A9D4YUP2"/>
<dbReference type="GO" id="GO:0001578">
    <property type="term" value="P:microtubule bundle formation"/>
    <property type="evidence" value="ECO:0007669"/>
    <property type="project" value="TreeGrafter"/>
</dbReference>
<dbReference type="PANTHER" id="PTHR12932">
    <property type="entry name" value="P25 ALPHA-RELATED"/>
    <property type="match status" value="1"/>
</dbReference>
<dbReference type="PANTHER" id="PTHR12932:SF9">
    <property type="entry name" value="TUBULIN POLYMERIZATION-PROMOTING PROTEIN HOMOLOG"/>
    <property type="match status" value="1"/>
</dbReference>
<gene>
    <name evidence="2" type="ORF">D9Q98_006953</name>
</gene>
<dbReference type="GO" id="GO:0032273">
    <property type="term" value="P:positive regulation of protein polymerization"/>
    <property type="evidence" value="ECO:0007669"/>
    <property type="project" value="TreeGrafter"/>
</dbReference>
<proteinExistence type="inferred from homology"/>
<name>A0A9D4YUP2_CHLVU</name>
<reference evidence="2" key="2">
    <citation type="submission" date="2020-11" db="EMBL/GenBank/DDBJ databases">
        <authorList>
            <person name="Cecchin M."/>
            <person name="Marcolungo L."/>
            <person name="Rossato M."/>
            <person name="Girolomoni L."/>
            <person name="Cosentino E."/>
            <person name="Cuine S."/>
            <person name="Li-Beisson Y."/>
            <person name="Delledonne M."/>
            <person name="Ballottari M."/>
        </authorList>
    </citation>
    <scope>NUCLEOTIDE SEQUENCE</scope>
    <source>
        <strain evidence="2">211/11P</strain>
        <tissue evidence="2">Whole cell</tissue>
    </source>
</reference>
<dbReference type="InterPro" id="IPR008907">
    <property type="entry name" value="TPP/p25"/>
</dbReference>
<dbReference type="Proteomes" id="UP001055712">
    <property type="component" value="Unassembled WGS sequence"/>
</dbReference>
<dbReference type="EMBL" id="SIDB01000010">
    <property type="protein sequence ID" value="KAI3427010.1"/>
    <property type="molecule type" value="Genomic_DNA"/>
</dbReference>
<dbReference type="SUPFAM" id="SSF47473">
    <property type="entry name" value="EF-hand"/>
    <property type="match status" value="1"/>
</dbReference>
<evidence type="ECO:0000313" key="3">
    <source>
        <dbReference type="Proteomes" id="UP001055712"/>
    </source>
</evidence>
<comment type="caution">
    <text evidence="2">The sequence shown here is derived from an EMBL/GenBank/DDBJ whole genome shotgun (WGS) entry which is preliminary data.</text>
</comment>
<protein>
    <recommendedName>
        <fullName evidence="4">P25-alpha family protein</fullName>
    </recommendedName>
</protein>
<dbReference type="Gene3D" id="1.10.238.10">
    <property type="entry name" value="EF-hand"/>
    <property type="match status" value="1"/>
</dbReference>
<dbReference type="Pfam" id="PF05517">
    <property type="entry name" value="p25-alpha"/>
    <property type="match status" value="1"/>
</dbReference>
<dbReference type="InterPro" id="IPR011992">
    <property type="entry name" value="EF-hand-dom_pair"/>
</dbReference>